<comment type="caution">
    <text evidence="2">The sequence shown here is derived from an EMBL/GenBank/DDBJ whole genome shotgun (WGS) entry which is preliminary data.</text>
</comment>
<dbReference type="RefSeq" id="WP_109720982.1">
    <property type="nucleotide sequence ID" value="NZ_QEQK01000012.1"/>
</dbReference>
<protein>
    <recommendedName>
        <fullName evidence="4">Porin domain-containing protein</fullName>
    </recommendedName>
</protein>
<dbReference type="EMBL" id="QEQK01000012">
    <property type="protein sequence ID" value="PWN55180.1"/>
    <property type="molecule type" value="Genomic_DNA"/>
</dbReference>
<gene>
    <name evidence="2" type="ORF">DEH80_13210</name>
</gene>
<evidence type="ECO:0000313" key="2">
    <source>
        <dbReference type="EMBL" id="PWN55180.1"/>
    </source>
</evidence>
<name>A0A383XRC6_9GAMM</name>
<evidence type="ECO:0008006" key="4">
    <source>
        <dbReference type="Google" id="ProtNLM"/>
    </source>
</evidence>
<sequence>MRYAWMVASSLALLAGAAQAADGDIYTTLELEHREFPQQSKVPDQPDRQSSAALEIEFFREWNRGDQLFSGVIFGRVDSDDDERTHWDIRELSFVHAARDYEVRLGIRKVFWGVTESRHLVDIINQTDFVEDIDNEDKLGQPMVNLAWISPFGTWDVFWMPLFRERTFPGEDGRPAFPLPIEQDAARYQSHRGDNHDDFALRWRHTLGAVDIGLSAFKGTARDPRLVPCLREGSGFPNTENQANCDLESLMAGAMPTGNPSFDDIIVGLAQAGGNNTTEEDVRNALLLIPHYDQIEQYALDAQWIIGATALKLEATRREQRGEWTNALVTGFEYTLYGLFGSAIDMGLLSEYLYDERDPETQDLFDREIFAGTRLGFNDVAGTAVLAGAVRSLDETTVAYLLEAERRFGSSLKVSAQVRALSNVPDSAPEQSFSSVLEQEDTFSLIMEAYF</sequence>
<evidence type="ECO:0000313" key="3">
    <source>
        <dbReference type="Proteomes" id="UP000251800"/>
    </source>
</evidence>
<accession>A0A383XRC6</accession>
<feature type="chain" id="PRO_5016715617" description="Porin domain-containing protein" evidence="1">
    <location>
        <begin position="21"/>
        <end position="451"/>
    </location>
</feature>
<dbReference type="AlphaFoldDB" id="A0A383XRC6"/>
<feature type="signal peptide" evidence="1">
    <location>
        <begin position="1"/>
        <end position="20"/>
    </location>
</feature>
<dbReference type="OrthoDB" id="5298707at2"/>
<dbReference type="Proteomes" id="UP000251800">
    <property type="component" value="Unassembled WGS sequence"/>
</dbReference>
<keyword evidence="3" id="KW-1185">Reference proteome</keyword>
<organism evidence="2 3">
    <name type="scientific">Abyssibacter profundi</name>
    <dbReference type="NCBI Taxonomy" id="2182787"/>
    <lineage>
        <taxon>Bacteria</taxon>
        <taxon>Pseudomonadati</taxon>
        <taxon>Pseudomonadota</taxon>
        <taxon>Gammaproteobacteria</taxon>
        <taxon>Chromatiales</taxon>
        <taxon>Oceanococcaceae</taxon>
        <taxon>Abyssibacter</taxon>
    </lineage>
</organism>
<evidence type="ECO:0000256" key="1">
    <source>
        <dbReference type="SAM" id="SignalP"/>
    </source>
</evidence>
<reference evidence="2 3" key="1">
    <citation type="submission" date="2018-05" db="EMBL/GenBank/DDBJ databases">
        <title>Abyssibacter profundi OUC007T gen. nov., sp. nov, a marine bacterium isolated from seawater of the Mariana Trench.</title>
        <authorList>
            <person name="Zhou S."/>
        </authorList>
    </citation>
    <scope>NUCLEOTIDE SEQUENCE [LARGE SCALE GENOMIC DNA]</scope>
    <source>
        <strain evidence="2 3">OUC007</strain>
    </source>
</reference>
<proteinExistence type="predicted"/>
<keyword evidence="1" id="KW-0732">Signal</keyword>